<dbReference type="AlphaFoldDB" id="A0A2T0B143"/>
<gene>
    <name evidence="1" type="ORF">CLLI_24910</name>
</gene>
<evidence type="ECO:0000313" key="2">
    <source>
        <dbReference type="Proteomes" id="UP000239706"/>
    </source>
</evidence>
<comment type="caution">
    <text evidence="1">The sequence shown here is derived from an EMBL/GenBank/DDBJ whole genome shotgun (WGS) entry which is preliminary data.</text>
</comment>
<organism evidence="1 2">
    <name type="scientific">Clostridium liquoris</name>
    <dbReference type="NCBI Taxonomy" id="1289519"/>
    <lineage>
        <taxon>Bacteria</taxon>
        <taxon>Bacillati</taxon>
        <taxon>Bacillota</taxon>
        <taxon>Clostridia</taxon>
        <taxon>Eubacteriales</taxon>
        <taxon>Clostridiaceae</taxon>
        <taxon>Clostridium</taxon>
    </lineage>
</organism>
<sequence length="221" mass="25829">MNKLQYENTNNIPVFKCNLCGHCSGILEATSYTNIKNRGCCWYFPKYNLVDIKNIITIGKKNFIYVLLNMKNTVINKYNIEVKGTFDEEKYLEFIKGNPNSIEDNFDPKLFFKVCAFSRPDGCHLDFSLRPHPCNLYLCRTVVSCCGEVYKNYSRERKDYYAYCNYFDESIRQILTEKKVNLQSDPFKAIEIIEDFQMPPFGGGNFESIEFFPHNYGKKVG</sequence>
<dbReference type="Proteomes" id="UP000239706">
    <property type="component" value="Unassembled WGS sequence"/>
</dbReference>
<reference evidence="1 2" key="1">
    <citation type="submission" date="2018-03" db="EMBL/GenBank/DDBJ databases">
        <title>Genome sequence of Clostridium liquoris DSM 100320.</title>
        <authorList>
            <person name="Poehlein A."/>
            <person name="Daniel R."/>
        </authorList>
    </citation>
    <scope>NUCLEOTIDE SEQUENCE [LARGE SCALE GENOMIC DNA]</scope>
    <source>
        <strain evidence="1 2">DSM 100320</strain>
    </source>
</reference>
<dbReference type="RefSeq" id="WP_207655111.1">
    <property type="nucleotide sequence ID" value="NZ_PVXO01000066.1"/>
</dbReference>
<keyword evidence="2" id="KW-1185">Reference proteome</keyword>
<evidence type="ECO:0000313" key="1">
    <source>
        <dbReference type="EMBL" id="PRR77319.1"/>
    </source>
</evidence>
<name>A0A2T0B143_9CLOT</name>
<proteinExistence type="predicted"/>
<protein>
    <submittedName>
        <fullName evidence="1">Uncharacterized protein</fullName>
    </submittedName>
</protein>
<accession>A0A2T0B143</accession>
<dbReference type="EMBL" id="PVXO01000066">
    <property type="protein sequence ID" value="PRR77319.1"/>
    <property type="molecule type" value="Genomic_DNA"/>
</dbReference>